<organism evidence="1 2">
    <name type="scientific">Candidatus Flavonifractor intestinigallinarum</name>
    <dbReference type="NCBI Taxonomy" id="2838586"/>
    <lineage>
        <taxon>Bacteria</taxon>
        <taxon>Bacillati</taxon>
        <taxon>Bacillota</taxon>
        <taxon>Clostridia</taxon>
        <taxon>Eubacteriales</taxon>
        <taxon>Oscillospiraceae</taxon>
        <taxon>Flavonifractor</taxon>
    </lineage>
</organism>
<reference evidence="1" key="1">
    <citation type="journal article" date="2021" name="PeerJ">
        <title>Extensive microbial diversity within the chicken gut microbiome revealed by metagenomics and culture.</title>
        <authorList>
            <person name="Gilroy R."/>
            <person name="Ravi A."/>
            <person name="Getino M."/>
            <person name="Pursley I."/>
            <person name="Horton D.L."/>
            <person name="Alikhan N.F."/>
            <person name="Baker D."/>
            <person name="Gharbi K."/>
            <person name="Hall N."/>
            <person name="Watson M."/>
            <person name="Adriaenssens E.M."/>
            <person name="Foster-Nyarko E."/>
            <person name="Jarju S."/>
            <person name="Secka A."/>
            <person name="Antonio M."/>
            <person name="Oren A."/>
            <person name="Chaudhuri R.R."/>
            <person name="La Ragione R."/>
            <person name="Hildebrand F."/>
            <person name="Pallen M.J."/>
        </authorList>
    </citation>
    <scope>NUCLEOTIDE SEQUENCE</scope>
    <source>
        <strain evidence="1">CHK192-8294</strain>
    </source>
</reference>
<proteinExistence type="predicted"/>
<gene>
    <name evidence="1" type="ORF">H9712_08480</name>
</gene>
<dbReference type="AlphaFoldDB" id="A0A9D2MPP1"/>
<comment type="caution">
    <text evidence="1">The sequence shown here is derived from an EMBL/GenBank/DDBJ whole genome shotgun (WGS) entry which is preliminary data.</text>
</comment>
<accession>A0A9D2MPP1</accession>
<protein>
    <submittedName>
        <fullName evidence="1">Uncharacterized protein</fullName>
    </submittedName>
</protein>
<evidence type="ECO:0000313" key="1">
    <source>
        <dbReference type="EMBL" id="HJB81008.1"/>
    </source>
</evidence>
<name>A0A9D2MPP1_9FIRM</name>
<reference evidence="1" key="2">
    <citation type="submission" date="2021-04" db="EMBL/GenBank/DDBJ databases">
        <authorList>
            <person name="Gilroy R."/>
        </authorList>
    </citation>
    <scope>NUCLEOTIDE SEQUENCE</scope>
    <source>
        <strain evidence="1">CHK192-8294</strain>
    </source>
</reference>
<evidence type="ECO:0000313" key="2">
    <source>
        <dbReference type="Proteomes" id="UP000823921"/>
    </source>
</evidence>
<dbReference type="EMBL" id="DWXO01000080">
    <property type="protein sequence ID" value="HJB81008.1"/>
    <property type="molecule type" value="Genomic_DNA"/>
</dbReference>
<dbReference type="Proteomes" id="UP000823921">
    <property type="component" value="Unassembled WGS sequence"/>
</dbReference>
<sequence>MTVQTLMEAVKAGVRECWPGEEIYTNYLPKDFKRPSFALECQKTETTDVNPFLVQRTVIVLLTCFVPVNAYGDSSRKDLDQRMDALCARFAQGCFQVDDRAVRVQTDRGTSAPDFAEVTLTFAWIDKRPACKDPNASGIPKMEIFEINRDVMTGKAPEKGNGE</sequence>